<evidence type="ECO:0000313" key="2">
    <source>
        <dbReference type="Proteomes" id="UP000012073"/>
    </source>
</evidence>
<protein>
    <recommendedName>
        <fullName evidence="3">Phytanoyl-CoA dioxygenase</fullName>
    </recommendedName>
</protein>
<accession>R7QI68</accession>
<sequence length="201" mass="22614">MPFAPLLAFAVLGVWLSYCIRVQLSNHRKMSFTRKDRDDFVRDGYVILQNVVPVQKARDALSYVDEAFATNRYSVRENKDDKLPAFWDKEQNSSVLTDLVLKTGILPALEHLYGTGNVAILGNAGQIAFRPRNDRMIAKGFQKAQLMGSTSWHIDDGPGGKYVKSSSCFTTLVGVPLSPGQEIDENRGQLHVWPGRRHLFF</sequence>
<dbReference type="Gramene" id="CDF38212">
    <property type="protein sequence ID" value="CDF38212"/>
    <property type="gene ID" value="CHC_T00000556001"/>
</dbReference>
<dbReference type="KEGG" id="ccp:CHC_T00000556001"/>
<name>R7QI68_CHOCR</name>
<dbReference type="RefSeq" id="XP_005718097.1">
    <property type="nucleotide sequence ID" value="XM_005718040.1"/>
</dbReference>
<dbReference type="Proteomes" id="UP000012073">
    <property type="component" value="Unassembled WGS sequence"/>
</dbReference>
<evidence type="ECO:0000313" key="1">
    <source>
        <dbReference type="EMBL" id="CDF38212.1"/>
    </source>
</evidence>
<dbReference type="AlphaFoldDB" id="R7QI68"/>
<dbReference type="Gene3D" id="2.60.120.620">
    <property type="entry name" value="q2cbj1_9rhob like domain"/>
    <property type="match status" value="1"/>
</dbReference>
<dbReference type="SUPFAM" id="SSF51197">
    <property type="entry name" value="Clavaminate synthase-like"/>
    <property type="match status" value="1"/>
</dbReference>
<dbReference type="OrthoDB" id="445007at2759"/>
<dbReference type="GeneID" id="17325814"/>
<evidence type="ECO:0008006" key="3">
    <source>
        <dbReference type="Google" id="ProtNLM"/>
    </source>
</evidence>
<proteinExistence type="predicted"/>
<gene>
    <name evidence="1" type="ORF">CHC_T00000556001</name>
</gene>
<keyword evidence="2" id="KW-1185">Reference proteome</keyword>
<organism evidence="1 2">
    <name type="scientific">Chondrus crispus</name>
    <name type="common">Carrageen Irish moss</name>
    <name type="synonym">Polymorpha crispa</name>
    <dbReference type="NCBI Taxonomy" id="2769"/>
    <lineage>
        <taxon>Eukaryota</taxon>
        <taxon>Rhodophyta</taxon>
        <taxon>Florideophyceae</taxon>
        <taxon>Rhodymeniophycidae</taxon>
        <taxon>Gigartinales</taxon>
        <taxon>Gigartinaceae</taxon>
        <taxon>Chondrus</taxon>
    </lineage>
</organism>
<dbReference type="PhylomeDB" id="R7QI68"/>
<reference evidence="2" key="1">
    <citation type="journal article" date="2013" name="Proc. Natl. Acad. Sci. U.S.A.">
        <title>Genome structure and metabolic features in the red seaweed Chondrus crispus shed light on evolution of the Archaeplastida.</title>
        <authorList>
            <person name="Collen J."/>
            <person name="Porcel B."/>
            <person name="Carre W."/>
            <person name="Ball S.G."/>
            <person name="Chaparro C."/>
            <person name="Tonon T."/>
            <person name="Barbeyron T."/>
            <person name="Michel G."/>
            <person name="Noel B."/>
            <person name="Valentin K."/>
            <person name="Elias M."/>
            <person name="Artiguenave F."/>
            <person name="Arun A."/>
            <person name="Aury J.M."/>
            <person name="Barbosa-Neto J.F."/>
            <person name="Bothwell J.H."/>
            <person name="Bouget F.Y."/>
            <person name="Brillet L."/>
            <person name="Cabello-Hurtado F."/>
            <person name="Capella-Gutierrez S."/>
            <person name="Charrier B."/>
            <person name="Cladiere L."/>
            <person name="Cock J.M."/>
            <person name="Coelho S.M."/>
            <person name="Colleoni C."/>
            <person name="Czjzek M."/>
            <person name="Da Silva C."/>
            <person name="Delage L."/>
            <person name="Denoeud F."/>
            <person name="Deschamps P."/>
            <person name="Dittami S.M."/>
            <person name="Gabaldon T."/>
            <person name="Gachon C.M."/>
            <person name="Groisillier A."/>
            <person name="Herve C."/>
            <person name="Jabbari K."/>
            <person name="Katinka M."/>
            <person name="Kloareg B."/>
            <person name="Kowalczyk N."/>
            <person name="Labadie K."/>
            <person name="Leblanc C."/>
            <person name="Lopez P.J."/>
            <person name="McLachlan D.H."/>
            <person name="Meslet-Cladiere L."/>
            <person name="Moustafa A."/>
            <person name="Nehr Z."/>
            <person name="Nyvall Collen P."/>
            <person name="Panaud O."/>
            <person name="Partensky F."/>
            <person name="Poulain J."/>
            <person name="Rensing S.A."/>
            <person name="Rousvoal S."/>
            <person name="Samson G."/>
            <person name="Symeonidi A."/>
            <person name="Weissenbach J."/>
            <person name="Zambounis A."/>
            <person name="Wincker P."/>
            <person name="Boyen C."/>
        </authorList>
    </citation>
    <scope>NUCLEOTIDE SEQUENCE [LARGE SCALE GENOMIC DNA]</scope>
    <source>
        <strain evidence="2">cv. Stackhouse</strain>
    </source>
</reference>
<dbReference type="EMBL" id="HG001903">
    <property type="protein sequence ID" value="CDF38212.1"/>
    <property type="molecule type" value="Genomic_DNA"/>
</dbReference>